<sequence length="97" mass="10517">MRAAPGDGTIRRRGNVARKGDRGMVRALRCGCGRRLEAGDDEELVGRVAGHLRHEHPSSALDEGGVRAFVSHAYTLDRAAPYDDGEGPDEEFGPEPY</sequence>
<dbReference type="EMBL" id="CP045121">
    <property type="protein sequence ID" value="QIN80274.1"/>
    <property type="molecule type" value="Genomic_DNA"/>
</dbReference>
<dbReference type="Proteomes" id="UP000502706">
    <property type="component" value="Chromosome"/>
</dbReference>
<dbReference type="InterPro" id="IPR009409">
    <property type="entry name" value="DUF1059"/>
</dbReference>
<proteinExistence type="predicted"/>
<dbReference type="KEGG" id="rmar:GBA65_19070"/>
<dbReference type="Pfam" id="PF06348">
    <property type="entry name" value="DUF1059"/>
    <property type="match status" value="1"/>
</dbReference>
<gene>
    <name evidence="1" type="ORF">GBA65_19070</name>
</gene>
<evidence type="ECO:0000313" key="2">
    <source>
        <dbReference type="Proteomes" id="UP000502706"/>
    </source>
</evidence>
<organism evidence="1 2">
    <name type="scientific">Rubrobacter marinus</name>
    <dbReference type="NCBI Taxonomy" id="2653852"/>
    <lineage>
        <taxon>Bacteria</taxon>
        <taxon>Bacillati</taxon>
        <taxon>Actinomycetota</taxon>
        <taxon>Rubrobacteria</taxon>
        <taxon>Rubrobacterales</taxon>
        <taxon>Rubrobacteraceae</taxon>
        <taxon>Rubrobacter</taxon>
    </lineage>
</organism>
<reference evidence="1 2" key="1">
    <citation type="submission" date="2019-10" db="EMBL/GenBank/DDBJ databases">
        <title>Rubrobacter sp nov SCSIO 52915 isolated from a deep-sea sediment in the South China Sea.</title>
        <authorList>
            <person name="Chen R.W."/>
        </authorList>
    </citation>
    <scope>NUCLEOTIDE SEQUENCE [LARGE SCALE GENOMIC DNA]</scope>
    <source>
        <strain evidence="1 2">SCSIO 52915</strain>
    </source>
</reference>
<protein>
    <submittedName>
        <fullName evidence="1">DUF1059 domain-containing protein</fullName>
    </submittedName>
</protein>
<dbReference type="AlphaFoldDB" id="A0A6G8Q1B3"/>
<keyword evidence="2" id="KW-1185">Reference proteome</keyword>
<evidence type="ECO:0000313" key="1">
    <source>
        <dbReference type="EMBL" id="QIN80274.1"/>
    </source>
</evidence>
<accession>A0A6G8Q1B3</accession>
<name>A0A6G8Q1B3_9ACTN</name>